<dbReference type="InterPro" id="IPR005183">
    <property type="entry name" value="DUF305_CopM-like"/>
</dbReference>
<name>A0A7G1I5X1_9BACT</name>
<dbReference type="Pfam" id="PF03713">
    <property type="entry name" value="DUF305"/>
    <property type="match status" value="2"/>
</dbReference>
<dbReference type="PANTHER" id="PTHR36933:SF1">
    <property type="entry name" value="SLL0788 PROTEIN"/>
    <property type="match status" value="1"/>
</dbReference>
<keyword evidence="4" id="KW-1185">Reference proteome</keyword>
<gene>
    <name evidence="3" type="ORF">Cop2CBH44_31700</name>
</gene>
<dbReference type="AlphaFoldDB" id="A0A7G1I5X1"/>
<evidence type="ECO:0000313" key="4">
    <source>
        <dbReference type="Proteomes" id="UP000594042"/>
    </source>
</evidence>
<keyword evidence="1" id="KW-0732">Signal</keyword>
<evidence type="ECO:0000259" key="2">
    <source>
        <dbReference type="Pfam" id="PF03713"/>
    </source>
</evidence>
<dbReference type="KEGG" id="copr:Cop2CBH44_31700"/>
<feature type="domain" description="DUF305" evidence="2">
    <location>
        <begin position="33"/>
        <end position="120"/>
    </location>
</feature>
<reference evidence="4" key="1">
    <citation type="submission" date="2020-07" db="EMBL/GenBank/DDBJ databases">
        <title>Complete genome sequencing of Coprobacter sp. strain 2CBH44.</title>
        <authorList>
            <person name="Sakamoto M."/>
            <person name="Murakami T."/>
            <person name="Mori H."/>
        </authorList>
    </citation>
    <scope>NUCLEOTIDE SEQUENCE [LARGE SCALE GENOMIC DNA]</scope>
    <source>
        <strain evidence="4">2CBH44</strain>
    </source>
</reference>
<protein>
    <recommendedName>
        <fullName evidence="2">DUF305 domain-containing protein</fullName>
    </recommendedName>
</protein>
<dbReference type="PANTHER" id="PTHR36933">
    <property type="entry name" value="SLL0788 PROTEIN"/>
    <property type="match status" value="1"/>
</dbReference>
<dbReference type="InterPro" id="IPR012347">
    <property type="entry name" value="Ferritin-like"/>
</dbReference>
<feature type="chain" id="PRO_5028922278" description="DUF305 domain-containing protein" evidence="1">
    <location>
        <begin position="31"/>
        <end position="219"/>
    </location>
</feature>
<dbReference type="EMBL" id="AP023322">
    <property type="protein sequence ID" value="BCI64817.1"/>
    <property type="molecule type" value="Genomic_DNA"/>
</dbReference>
<organism evidence="3 4">
    <name type="scientific">Coprobacter secundus subsp. similis</name>
    <dbReference type="NCBI Taxonomy" id="2751153"/>
    <lineage>
        <taxon>Bacteria</taxon>
        <taxon>Pseudomonadati</taxon>
        <taxon>Bacteroidota</taxon>
        <taxon>Bacteroidia</taxon>
        <taxon>Bacteroidales</taxon>
        <taxon>Barnesiellaceae</taxon>
        <taxon>Coprobacter</taxon>
    </lineage>
</organism>
<evidence type="ECO:0000256" key="1">
    <source>
        <dbReference type="SAM" id="SignalP"/>
    </source>
</evidence>
<sequence length="219" mass="24960">MGKKAINLNRFSMIASLCLLSVFLCITLLAANGEQHTEHCAERKSMLLKMMDSMMTEMDSVSLDASVSGDFLRQMIPHHQGAVEMAEYEIKYGKSPEMIRLARKIVTAQQQEIAEMETMLKNYPYKEGETVPIKYVDAMTKIMMDMMHQTPTDMELKGKDVDCSFAMVMLPHHQAAVDMAMVFLKLEPQSQLVTFAQSIVSDQKKEIEQMQKFIENDCK</sequence>
<evidence type="ECO:0000313" key="3">
    <source>
        <dbReference type="EMBL" id="BCI64817.1"/>
    </source>
</evidence>
<dbReference type="Gene3D" id="1.20.1260.10">
    <property type="match status" value="2"/>
</dbReference>
<feature type="domain" description="DUF305" evidence="2">
    <location>
        <begin position="138"/>
        <end position="213"/>
    </location>
</feature>
<dbReference type="RefSeq" id="WP_021930051.1">
    <property type="nucleotide sequence ID" value="NZ_AP023322.1"/>
</dbReference>
<dbReference type="Proteomes" id="UP000594042">
    <property type="component" value="Chromosome"/>
</dbReference>
<feature type="signal peptide" evidence="1">
    <location>
        <begin position="1"/>
        <end position="30"/>
    </location>
</feature>
<proteinExistence type="predicted"/>
<accession>A0A7G1I5X1</accession>